<comment type="catalytic activity">
    <reaction evidence="11">
        <text>L-threonyl-[protein] + ATP = O-phospho-L-threonyl-[protein] + ADP + H(+)</text>
        <dbReference type="Rhea" id="RHEA:46608"/>
        <dbReference type="Rhea" id="RHEA-COMP:11060"/>
        <dbReference type="Rhea" id="RHEA-COMP:11605"/>
        <dbReference type="ChEBI" id="CHEBI:15378"/>
        <dbReference type="ChEBI" id="CHEBI:30013"/>
        <dbReference type="ChEBI" id="CHEBI:30616"/>
        <dbReference type="ChEBI" id="CHEBI:61977"/>
        <dbReference type="ChEBI" id="CHEBI:456216"/>
        <dbReference type="EC" id="2.7.11.1"/>
    </reaction>
</comment>
<name>E8R7L7_DESM0</name>
<comment type="cofactor">
    <cofactor evidence="1">
        <name>Mg(2+)</name>
        <dbReference type="ChEBI" id="CHEBI:18420"/>
    </cofactor>
</comment>
<dbReference type="CDD" id="cd05144">
    <property type="entry name" value="RIO2_C"/>
    <property type="match status" value="1"/>
</dbReference>
<evidence type="ECO:0000256" key="1">
    <source>
        <dbReference type="ARBA" id="ARBA00001946"/>
    </source>
</evidence>
<dbReference type="Gene3D" id="1.10.10.10">
    <property type="entry name" value="Winged helix-like DNA-binding domain superfamily/Winged helix DNA-binding domain"/>
    <property type="match status" value="1"/>
</dbReference>
<evidence type="ECO:0000259" key="13">
    <source>
        <dbReference type="SMART" id="SM00090"/>
    </source>
</evidence>
<dbReference type="GO" id="GO:0030688">
    <property type="term" value="C:preribosome, small subunit precursor"/>
    <property type="evidence" value="ECO:0007669"/>
    <property type="project" value="TreeGrafter"/>
</dbReference>
<evidence type="ECO:0000256" key="2">
    <source>
        <dbReference type="ARBA" id="ARBA00009196"/>
    </source>
</evidence>
<dbReference type="GO" id="GO:0030490">
    <property type="term" value="P:maturation of SSU-rRNA"/>
    <property type="evidence" value="ECO:0007669"/>
    <property type="project" value="TreeGrafter"/>
</dbReference>
<dbReference type="AlphaFoldDB" id="E8R7L7"/>
<dbReference type="SUPFAM" id="SSF56112">
    <property type="entry name" value="Protein kinase-like (PK-like)"/>
    <property type="match status" value="1"/>
</dbReference>
<dbReference type="InterPro" id="IPR000687">
    <property type="entry name" value="RIO_kinase"/>
</dbReference>
<keyword evidence="5 14" id="KW-0808">Transferase</keyword>
<keyword evidence="6" id="KW-0479">Metal-binding</keyword>
<accession>E8R7L7</accession>
<evidence type="ECO:0000256" key="8">
    <source>
        <dbReference type="ARBA" id="ARBA00022777"/>
    </source>
</evidence>
<dbReference type="Pfam" id="PF01163">
    <property type="entry name" value="RIO1"/>
    <property type="match status" value="1"/>
</dbReference>
<dbReference type="SMART" id="SM00090">
    <property type="entry name" value="RIO"/>
    <property type="match status" value="1"/>
</dbReference>
<dbReference type="FunFam" id="3.30.200.20:FF:000052">
    <property type="entry name" value="Serine/threonine-protein kinase RIO2"/>
    <property type="match status" value="1"/>
</dbReference>
<keyword evidence="10" id="KW-0460">Magnesium</keyword>
<evidence type="ECO:0000313" key="14">
    <source>
        <dbReference type="EMBL" id="ADV64512.1"/>
    </source>
</evidence>
<protein>
    <recommendedName>
        <fullName evidence="3">non-specific serine/threonine protein kinase</fullName>
        <ecNumber evidence="3">2.7.11.1</ecNumber>
    </recommendedName>
</protein>
<evidence type="ECO:0000256" key="12">
    <source>
        <dbReference type="ARBA" id="ARBA00048679"/>
    </source>
</evidence>
<keyword evidence="7" id="KW-0547">Nucleotide-binding</keyword>
<evidence type="ECO:0000256" key="3">
    <source>
        <dbReference type="ARBA" id="ARBA00012513"/>
    </source>
</evidence>
<dbReference type="EMBL" id="CP002363">
    <property type="protein sequence ID" value="ADV64512.1"/>
    <property type="molecule type" value="Genomic_DNA"/>
</dbReference>
<dbReference type="Proteomes" id="UP000001068">
    <property type="component" value="Chromosome"/>
</dbReference>
<feature type="domain" description="RIO kinase" evidence="13">
    <location>
        <begin position="66"/>
        <end position="292"/>
    </location>
</feature>
<evidence type="ECO:0000256" key="5">
    <source>
        <dbReference type="ARBA" id="ARBA00022679"/>
    </source>
</evidence>
<evidence type="ECO:0000256" key="11">
    <source>
        <dbReference type="ARBA" id="ARBA00047899"/>
    </source>
</evidence>
<organism evidence="14 15">
    <name type="scientific">Desulfurococcus mucosus (strain ATCC 35584 / DSM 2162 / JCM 9187 / O7/1)</name>
    <dbReference type="NCBI Taxonomy" id="765177"/>
    <lineage>
        <taxon>Archaea</taxon>
        <taxon>Thermoproteota</taxon>
        <taxon>Thermoprotei</taxon>
        <taxon>Desulfurococcales</taxon>
        <taxon>Desulfurococcaceae</taxon>
        <taxon>Desulfurococcus</taxon>
    </lineage>
</organism>
<dbReference type="InterPro" id="IPR036388">
    <property type="entry name" value="WH-like_DNA-bd_sf"/>
</dbReference>
<dbReference type="Pfam" id="PF09202">
    <property type="entry name" value="Rio2_N"/>
    <property type="match status" value="1"/>
</dbReference>
<evidence type="ECO:0000256" key="6">
    <source>
        <dbReference type="ARBA" id="ARBA00022723"/>
    </source>
</evidence>
<dbReference type="InterPro" id="IPR015285">
    <property type="entry name" value="RIO2_wHTH_N"/>
</dbReference>
<dbReference type="EC" id="2.7.11.1" evidence="3"/>
<dbReference type="PANTHER" id="PTHR45852">
    <property type="entry name" value="SER/THR-PROTEIN KINASE RIO2"/>
    <property type="match status" value="1"/>
</dbReference>
<keyword evidence="15" id="KW-1185">Reference proteome</keyword>
<dbReference type="GO" id="GO:0004674">
    <property type="term" value="F:protein serine/threonine kinase activity"/>
    <property type="evidence" value="ECO:0007669"/>
    <property type="project" value="UniProtKB-KW"/>
</dbReference>
<keyword evidence="4 14" id="KW-0723">Serine/threonine-protein kinase</keyword>
<dbReference type="GO" id="GO:0046872">
    <property type="term" value="F:metal ion binding"/>
    <property type="evidence" value="ECO:0007669"/>
    <property type="project" value="UniProtKB-KW"/>
</dbReference>
<dbReference type="PROSITE" id="PS01245">
    <property type="entry name" value="RIO1"/>
    <property type="match status" value="1"/>
</dbReference>
<sequence length="294" mass="33247">MVNPGEIYRSLTSDDFKVLAAVEKGVSRGREYVPLEMLEKISGLHEEKLVLILGKLHELKLVKRKTISGYKAYRLTYMGYDMLAFRALVAGNILEAIGDRIGVGKESEIYLGLAPGGLKVAVKVLRIGRTSFRRTKLLRSWSSRPHMSWYDESKLAAEREFKALKALSSVNALVPVPIGYNRHVVVVEYVEGVELYTRPDLSRPGEVLDLIVETIGKAYRDVGIVHGDLSEYNIIVTADEKPYIIDWPQYVYRDEPNAVTLLRRDLSYIARFFSKVYGLHVDVEALFNRVVNPG</sequence>
<dbReference type="SUPFAM" id="SSF46785">
    <property type="entry name" value="Winged helix' DNA-binding domain"/>
    <property type="match status" value="1"/>
</dbReference>
<dbReference type="InterPro" id="IPR018935">
    <property type="entry name" value="RIO_kinase_CS"/>
</dbReference>
<comment type="similarity">
    <text evidence="2">Belongs to the protein kinase superfamily. RIO-type Ser/Thr kinase family.</text>
</comment>
<evidence type="ECO:0000313" key="15">
    <source>
        <dbReference type="Proteomes" id="UP000001068"/>
    </source>
</evidence>
<dbReference type="GO" id="GO:0106310">
    <property type="term" value="F:protein serine kinase activity"/>
    <property type="evidence" value="ECO:0007669"/>
    <property type="project" value="RHEA"/>
</dbReference>
<evidence type="ECO:0000256" key="7">
    <source>
        <dbReference type="ARBA" id="ARBA00022741"/>
    </source>
</evidence>
<dbReference type="eggNOG" id="arCOG01181">
    <property type="taxonomic scope" value="Archaea"/>
</dbReference>
<dbReference type="GO" id="GO:0005524">
    <property type="term" value="F:ATP binding"/>
    <property type="evidence" value="ECO:0007669"/>
    <property type="project" value="UniProtKB-KW"/>
</dbReference>
<dbReference type="PANTHER" id="PTHR45852:SF1">
    <property type="entry name" value="SERINE_THREONINE-PROTEIN KINASE RIO2"/>
    <property type="match status" value="1"/>
</dbReference>
<gene>
    <name evidence="14" type="ordered locus">Desmu_0193</name>
</gene>
<evidence type="ECO:0000256" key="10">
    <source>
        <dbReference type="ARBA" id="ARBA00022842"/>
    </source>
</evidence>
<keyword evidence="9" id="KW-0067">ATP-binding</keyword>
<dbReference type="InterPro" id="IPR018934">
    <property type="entry name" value="RIO_dom"/>
</dbReference>
<proteinExistence type="inferred from homology"/>
<dbReference type="InterPro" id="IPR030484">
    <property type="entry name" value="Rio2"/>
</dbReference>
<reference evidence="15" key="1">
    <citation type="submission" date="2010-11" db="EMBL/GenBank/DDBJ databases">
        <title>The complete genome of Desulfurococcus mucosus DSM 2162.</title>
        <authorList>
            <consortium name="US DOE Joint Genome Institute (JGI-PGF)"/>
            <person name="Lucas S."/>
            <person name="Copeland A."/>
            <person name="Lapidus A."/>
            <person name="Bruce D."/>
            <person name="Goodwin L."/>
            <person name="Pitluck S."/>
            <person name="Kyrpides N."/>
            <person name="Mavromatis K."/>
            <person name="Pagani I."/>
            <person name="Ivanova N."/>
            <person name="Ovchinnikova G."/>
            <person name="Chertkov O."/>
            <person name="Held B."/>
            <person name="Brettin T."/>
            <person name="Detter J.C."/>
            <person name="Tapia R."/>
            <person name="Han C."/>
            <person name="Land M."/>
            <person name="Hauser L."/>
            <person name="Markowitz V."/>
            <person name="Cheng J.-F."/>
            <person name="Hugenholtz P."/>
            <person name="Woyke T."/>
            <person name="Wu D."/>
            <person name="Wirth R."/>
            <person name="Bilek Y."/>
            <person name="Hader T."/>
            <person name="Klenk H.-P."/>
            <person name="Eisen J.A."/>
        </authorList>
    </citation>
    <scope>NUCLEOTIDE SEQUENCE [LARGE SCALE GENOMIC DNA]</scope>
    <source>
        <strain evidence="15">ATCC 35584 / DSM 2162 / JCM 9187 / O7/1</strain>
    </source>
</reference>
<dbReference type="InterPro" id="IPR011009">
    <property type="entry name" value="Kinase-like_dom_sf"/>
</dbReference>
<dbReference type="HOGENOM" id="CLU_018693_1_0_2"/>
<dbReference type="Gene3D" id="3.30.200.20">
    <property type="entry name" value="Phosphorylase Kinase, domain 1"/>
    <property type="match status" value="1"/>
</dbReference>
<reference evidence="14 15" key="2">
    <citation type="journal article" date="2011" name="Stand. Genomic Sci.">
        <title>Complete genome sequence of Desulfurococcus mucosus type strain (O7/1).</title>
        <authorList>
            <person name="Wirth R."/>
            <person name="Chertkov O."/>
            <person name="Held B."/>
            <person name="Lapidus A."/>
            <person name="Nolan M."/>
            <person name="Lucas S."/>
            <person name="Hammon N."/>
            <person name="Deshpande S."/>
            <person name="Cheng J.F."/>
            <person name="Tapia R."/>
            <person name="Han C."/>
            <person name="Goodwin L."/>
            <person name="Pitluck S."/>
            <person name="Liolios K."/>
            <person name="Ioanna P."/>
            <person name="Ivanova N."/>
            <person name="Mavromatis K."/>
            <person name="Mikhailova N."/>
            <person name="Pati A."/>
            <person name="Chen A."/>
            <person name="Palaniappan K."/>
            <person name="Land M."/>
            <person name="Hauser L."/>
            <person name="Chang Y.J."/>
            <person name="Jeffries C.D."/>
            <person name="Bilek Y."/>
            <person name="Hader T."/>
            <person name="Rohde M."/>
            <person name="Spring S."/>
            <person name="Sikorski J."/>
            <person name="Goker M."/>
            <person name="Woyke T."/>
            <person name="Bristow J."/>
            <person name="Eisen J.A."/>
            <person name="Markowitz V."/>
            <person name="Hugenholtz P."/>
            <person name="Kyrpides N.C."/>
            <person name="Klenk H.P."/>
        </authorList>
    </citation>
    <scope>NUCLEOTIDE SEQUENCE [LARGE SCALE GENOMIC DNA]</scope>
    <source>
        <strain evidence="15">ATCC 35584 / DSM 2162 / JCM 9187 / O7/1</strain>
    </source>
</reference>
<dbReference type="InterPro" id="IPR036390">
    <property type="entry name" value="WH_DNA-bd_sf"/>
</dbReference>
<comment type="catalytic activity">
    <reaction evidence="12">
        <text>L-seryl-[protein] + ATP = O-phospho-L-seryl-[protein] + ADP + H(+)</text>
        <dbReference type="Rhea" id="RHEA:17989"/>
        <dbReference type="Rhea" id="RHEA-COMP:9863"/>
        <dbReference type="Rhea" id="RHEA-COMP:11604"/>
        <dbReference type="ChEBI" id="CHEBI:15378"/>
        <dbReference type="ChEBI" id="CHEBI:29999"/>
        <dbReference type="ChEBI" id="CHEBI:30616"/>
        <dbReference type="ChEBI" id="CHEBI:83421"/>
        <dbReference type="ChEBI" id="CHEBI:456216"/>
        <dbReference type="EC" id="2.7.11.1"/>
    </reaction>
</comment>
<keyword evidence="8 14" id="KW-0418">Kinase</keyword>
<dbReference type="Gene3D" id="1.10.510.10">
    <property type="entry name" value="Transferase(Phosphotransferase) domain 1"/>
    <property type="match status" value="1"/>
</dbReference>
<evidence type="ECO:0000256" key="4">
    <source>
        <dbReference type="ARBA" id="ARBA00022527"/>
    </source>
</evidence>
<dbReference type="STRING" id="765177.Desmu_0193"/>
<dbReference type="GO" id="GO:0005829">
    <property type="term" value="C:cytosol"/>
    <property type="evidence" value="ECO:0007669"/>
    <property type="project" value="TreeGrafter"/>
</dbReference>
<dbReference type="KEGG" id="dmu:Desmu_0193"/>
<evidence type="ECO:0000256" key="9">
    <source>
        <dbReference type="ARBA" id="ARBA00022840"/>
    </source>
</evidence>